<evidence type="ECO:0000313" key="1">
    <source>
        <dbReference type="EMBL" id="OGG20437.1"/>
    </source>
</evidence>
<organism evidence="1 2">
    <name type="scientific">Candidatus Gottesmanbacteria bacterium RIFCSPHIGHO2_02_FULL_40_13</name>
    <dbReference type="NCBI Taxonomy" id="1798384"/>
    <lineage>
        <taxon>Bacteria</taxon>
        <taxon>Candidatus Gottesmaniibacteriota</taxon>
    </lineage>
</organism>
<reference evidence="1 2" key="1">
    <citation type="journal article" date="2016" name="Nat. Commun.">
        <title>Thousands of microbial genomes shed light on interconnected biogeochemical processes in an aquifer system.</title>
        <authorList>
            <person name="Anantharaman K."/>
            <person name="Brown C.T."/>
            <person name="Hug L.A."/>
            <person name="Sharon I."/>
            <person name="Castelle C.J."/>
            <person name="Probst A.J."/>
            <person name="Thomas B.C."/>
            <person name="Singh A."/>
            <person name="Wilkins M.J."/>
            <person name="Karaoz U."/>
            <person name="Brodie E.L."/>
            <person name="Williams K.H."/>
            <person name="Hubbard S.S."/>
            <person name="Banfield J.F."/>
        </authorList>
    </citation>
    <scope>NUCLEOTIDE SEQUENCE [LARGE SCALE GENOMIC DNA]</scope>
</reference>
<protein>
    <submittedName>
        <fullName evidence="1">Uncharacterized protein</fullName>
    </submittedName>
</protein>
<dbReference type="AlphaFoldDB" id="A0A1F6A805"/>
<comment type="caution">
    <text evidence="1">The sequence shown here is derived from an EMBL/GenBank/DDBJ whole genome shotgun (WGS) entry which is preliminary data.</text>
</comment>
<dbReference type="SUPFAM" id="SSF55486">
    <property type="entry name" value="Metalloproteases ('zincins'), catalytic domain"/>
    <property type="match status" value="1"/>
</dbReference>
<gene>
    <name evidence="1" type="ORF">A3D03_01720</name>
</gene>
<sequence length="608" mass="68967">MPSIEIPLHALRFRPLDLQKADSLSPLLNRVLIQMGIEGGTFEDKRQLFLQRVFDSCNTSFAVGAVVESLSLADNKSHIVTAAPEDSQEVLIKKHEGREKLFSMGEEVCNNSGVVSLAVELADLSDPMGRHFLRAVVSRYLHFQTIKDREALNQQHADDNKSGKWLSSYLGNHPKSQFSKDELLKYFNTFAGSSYYDRFLDLGNKLKHGIISGKNLPRAQFLYEALQSMEQNDQTEIFLKTVKTLMELGEKTENFVEKYLSLMHGMPDETTDRIDDKMEAVIQKLREDFVTWEENSKYFYLIPKIQRDTIINSDYDPNAYFMNIFHQFGITDEEWNAGGILNIADPDHISPAVATANYFFIPEGLDYSALESIYPDLGKHPFWESIQNARVVLIARGSSLNKEMARAQIHESGHALQFLLSDTESGKNPYRTLILGEAATQSEIFSSMMEWSHPDPDFIKPWKRFLTIRFAALTQFELRLWLKAKKLLTKNGMDVSASVGDMMIFHDRVYQETLGKALGCETPKRLFDGAGGDFSRPFYFTAGYVYGDIIARVIHEKLKGFTAPSDKRAFLEKVAGAVFHDDSLENILDALGISSWDEAVKLYVMESG</sequence>
<dbReference type="EMBL" id="MFJN01000047">
    <property type="protein sequence ID" value="OGG20437.1"/>
    <property type="molecule type" value="Genomic_DNA"/>
</dbReference>
<proteinExistence type="predicted"/>
<name>A0A1F6A805_9BACT</name>
<accession>A0A1F6A805</accession>
<evidence type="ECO:0000313" key="2">
    <source>
        <dbReference type="Proteomes" id="UP000177092"/>
    </source>
</evidence>
<dbReference type="Proteomes" id="UP000177092">
    <property type="component" value="Unassembled WGS sequence"/>
</dbReference>